<evidence type="ECO:0000256" key="1">
    <source>
        <dbReference type="SAM" id="Phobius"/>
    </source>
</evidence>
<evidence type="ECO:0000313" key="3">
    <source>
        <dbReference type="Proteomes" id="UP000070311"/>
    </source>
</evidence>
<dbReference type="AlphaFoldDB" id="A0A133VGD7"/>
<gene>
    <name evidence="2" type="ORF">AKJ50_00765</name>
</gene>
<accession>A0A133VGD7</accession>
<keyword evidence="3" id="KW-1185">Reference proteome</keyword>
<dbReference type="EMBL" id="LHYD01000009">
    <property type="protein sequence ID" value="KXB05494.1"/>
    <property type="molecule type" value="Genomic_DNA"/>
</dbReference>
<keyword evidence="1" id="KW-1133">Transmembrane helix</keyword>
<comment type="caution">
    <text evidence="2">The sequence shown here is derived from an EMBL/GenBank/DDBJ whole genome shotgun (WGS) entry which is preliminary data.</text>
</comment>
<feature type="transmembrane region" description="Helical" evidence="1">
    <location>
        <begin position="93"/>
        <end position="112"/>
    </location>
</feature>
<keyword evidence="1" id="KW-0472">Membrane</keyword>
<name>A0A133VGD7_9EURY</name>
<organism evidence="2 3">
    <name type="scientific">candidate division MSBL1 archaeon SCGC-AAA382A13</name>
    <dbReference type="NCBI Taxonomy" id="1698279"/>
    <lineage>
        <taxon>Archaea</taxon>
        <taxon>Methanobacteriati</taxon>
        <taxon>Methanobacteriota</taxon>
        <taxon>candidate division MSBL1</taxon>
    </lineage>
</organism>
<protein>
    <submittedName>
        <fullName evidence="2">Uncharacterized protein</fullName>
    </submittedName>
</protein>
<feature type="transmembrane region" description="Helical" evidence="1">
    <location>
        <begin position="31"/>
        <end position="51"/>
    </location>
</feature>
<feature type="transmembrane region" description="Helical" evidence="1">
    <location>
        <begin position="7"/>
        <end position="25"/>
    </location>
</feature>
<sequence length="116" mass="13494">MKIKKNILELIIFALIISSISLLFFQKFEQFVFLLALIVLVFSLSIFLKEIKIKIPPKSRAKKLVIIGIVLAIIDVIFPYLFLKNIESFLGSYLYWTFLTLAVIIIGTWRILQWGE</sequence>
<keyword evidence="1" id="KW-0812">Transmembrane</keyword>
<evidence type="ECO:0000313" key="2">
    <source>
        <dbReference type="EMBL" id="KXB05494.1"/>
    </source>
</evidence>
<dbReference type="Proteomes" id="UP000070311">
    <property type="component" value="Unassembled WGS sequence"/>
</dbReference>
<feature type="transmembrane region" description="Helical" evidence="1">
    <location>
        <begin position="63"/>
        <end position="81"/>
    </location>
</feature>
<reference evidence="2 3" key="1">
    <citation type="journal article" date="2016" name="Sci. Rep.">
        <title>Metabolic traits of an uncultured archaeal lineage -MSBL1- from brine pools of the Red Sea.</title>
        <authorList>
            <person name="Mwirichia R."/>
            <person name="Alam I."/>
            <person name="Rashid M."/>
            <person name="Vinu M."/>
            <person name="Ba-Alawi W."/>
            <person name="Anthony Kamau A."/>
            <person name="Kamanda Ngugi D."/>
            <person name="Goker M."/>
            <person name="Klenk H.P."/>
            <person name="Bajic V."/>
            <person name="Stingl U."/>
        </authorList>
    </citation>
    <scope>NUCLEOTIDE SEQUENCE [LARGE SCALE GENOMIC DNA]</scope>
    <source>
        <strain evidence="2">SCGC-AAA382A13</strain>
    </source>
</reference>
<proteinExistence type="predicted"/>